<dbReference type="PANTHER" id="PTHR34584">
    <property type="entry name" value="NA(+)/H(+) ANTIPORTER SUBUNIT E1"/>
    <property type="match status" value="1"/>
</dbReference>
<dbReference type="RefSeq" id="WP_009498900.1">
    <property type="nucleotide sequence ID" value="NZ_FUYJ01000007.1"/>
</dbReference>
<dbReference type="AlphaFoldDB" id="A0A1T4YNL0"/>
<dbReference type="GO" id="GO:0008324">
    <property type="term" value="F:monoatomic cation transmembrane transporter activity"/>
    <property type="evidence" value="ECO:0007669"/>
    <property type="project" value="InterPro"/>
</dbReference>
<evidence type="ECO:0000256" key="6">
    <source>
        <dbReference type="ARBA" id="ARBA00022989"/>
    </source>
</evidence>
<accession>A0A1T4YNL0</accession>
<keyword evidence="3" id="KW-0813">Transport</keyword>
<sequence length="160" mass="18527">MPVQLLLNLFIAFLWMTLIDEDELKFTTFFMGFLVGIGIIFFMSRFFGMHFYLRRVYAACKLLLIFIRELTQSSVVVISQILRPTLRIKPGIFKYETILTSDVEVTMLSMLLTLTPGSVVMEVSHSGNELYIHAMDVEESREGLIKQLKNFEKAIMEVTR</sequence>
<dbReference type="PIRSF" id="PIRSF019239">
    <property type="entry name" value="MrpE"/>
    <property type="match status" value="1"/>
</dbReference>
<name>A0A1T4YNL0_9BACL</name>
<evidence type="ECO:0000313" key="10">
    <source>
        <dbReference type="Proteomes" id="UP000190042"/>
    </source>
</evidence>
<evidence type="ECO:0000256" key="8">
    <source>
        <dbReference type="SAM" id="Phobius"/>
    </source>
</evidence>
<keyword evidence="3" id="KW-0050">Antiport</keyword>
<evidence type="ECO:0000313" key="9">
    <source>
        <dbReference type="EMBL" id="SKB03310.1"/>
    </source>
</evidence>
<keyword evidence="10" id="KW-1185">Reference proteome</keyword>
<keyword evidence="7 8" id="KW-0472">Membrane</keyword>
<dbReference type="GO" id="GO:0015297">
    <property type="term" value="F:antiporter activity"/>
    <property type="evidence" value="ECO:0007669"/>
    <property type="project" value="UniProtKB-KW"/>
</dbReference>
<gene>
    <name evidence="9" type="ORF">SAMN04244570_3149</name>
</gene>
<keyword evidence="5 8" id="KW-0812">Transmembrane</keyword>
<dbReference type="InterPro" id="IPR002758">
    <property type="entry name" value="Cation_antiport_E"/>
</dbReference>
<dbReference type="NCBIfam" id="NF006517">
    <property type="entry name" value="PRK08965.1-1"/>
    <property type="match status" value="1"/>
</dbReference>
<evidence type="ECO:0000256" key="2">
    <source>
        <dbReference type="ARBA" id="ARBA00006228"/>
    </source>
</evidence>
<dbReference type="Proteomes" id="UP000190042">
    <property type="component" value="Unassembled WGS sequence"/>
</dbReference>
<keyword evidence="4" id="KW-1003">Cell membrane</keyword>
<protein>
    <submittedName>
        <fullName evidence="9">Multicomponent Na+:H+ antiporter subunit E</fullName>
    </submittedName>
</protein>
<evidence type="ECO:0000256" key="3">
    <source>
        <dbReference type="ARBA" id="ARBA00022449"/>
    </source>
</evidence>
<organism evidence="9 10">
    <name type="scientific">Sporosarcina newyorkensis</name>
    <dbReference type="NCBI Taxonomy" id="759851"/>
    <lineage>
        <taxon>Bacteria</taxon>
        <taxon>Bacillati</taxon>
        <taxon>Bacillota</taxon>
        <taxon>Bacilli</taxon>
        <taxon>Bacillales</taxon>
        <taxon>Caryophanaceae</taxon>
        <taxon>Sporosarcina</taxon>
    </lineage>
</organism>
<dbReference type="Pfam" id="PF01899">
    <property type="entry name" value="MNHE"/>
    <property type="match status" value="1"/>
</dbReference>
<reference evidence="10" key="1">
    <citation type="submission" date="2017-02" db="EMBL/GenBank/DDBJ databases">
        <authorList>
            <person name="Varghese N."/>
            <person name="Submissions S."/>
        </authorList>
    </citation>
    <scope>NUCLEOTIDE SEQUENCE [LARGE SCALE GENOMIC DNA]</scope>
    <source>
        <strain evidence="10">DSM 23966</strain>
    </source>
</reference>
<evidence type="ECO:0000256" key="4">
    <source>
        <dbReference type="ARBA" id="ARBA00022475"/>
    </source>
</evidence>
<dbReference type="EMBL" id="FUYJ01000007">
    <property type="protein sequence ID" value="SKB03310.1"/>
    <property type="molecule type" value="Genomic_DNA"/>
</dbReference>
<comment type="similarity">
    <text evidence="2">Belongs to the CPA3 antiporters (TC 2.A.63) subunit E family.</text>
</comment>
<feature type="transmembrane region" description="Helical" evidence="8">
    <location>
        <begin position="29"/>
        <end position="47"/>
    </location>
</feature>
<dbReference type="GO" id="GO:0005886">
    <property type="term" value="C:plasma membrane"/>
    <property type="evidence" value="ECO:0007669"/>
    <property type="project" value="UniProtKB-SubCell"/>
</dbReference>
<evidence type="ECO:0000256" key="1">
    <source>
        <dbReference type="ARBA" id="ARBA00004651"/>
    </source>
</evidence>
<dbReference type="PANTHER" id="PTHR34584:SF1">
    <property type="entry name" value="NA(+)_H(+) ANTIPORTER SUBUNIT E1"/>
    <property type="match status" value="1"/>
</dbReference>
<evidence type="ECO:0000256" key="5">
    <source>
        <dbReference type="ARBA" id="ARBA00022692"/>
    </source>
</evidence>
<proteinExistence type="inferred from homology"/>
<keyword evidence="6 8" id="KW-1133">Transmembrane helix</keyword>
<evidence type="ECO:0000256" key="7">
    <source>
        <dbReference type="ARBA" id="ARBA00023136"/>
    </source>
</evidence>
<comment type="subcellular location">
    <subcellularLocation>
        <location evidence="1">Cell membrane</location>
        <topology evidence="1">Multi-pass membrane protein</topology>
    </subcellularLocation>
</comment>